<evidence type="ECO:0000313" key="3">
    <source>
        <dbReference type="Proteomes" id="UP000318053"/>
    </source>
</evidence>
<reference evidence="2 3" key="1">
    <citation type="submission" date="2019-02" db="EMBL/GenBank/DDBJ databases">
        <title>Deep-cultivation of Planctomycetes and their phenomic and genomic characterization uncovers novel biology.</title>
        <authorList>
            <person name="Wiegand S."/>
            <person name="Jogler M."/>
            <person name="Boedeker C."/>
            <person name="Pinto D."/>
            <person name="Vollmers J."/>
            <person name="Rivas-Marin E."/>
            <person name="Kohn T."/>
            <person name="Peeters S.H."/>
            <person name="Heuer A."/>
            <person name="Rast P."/>
            <person name="Oberbeckmann S."/>
            <person name="Bunk B."/>
            <person name="Jeske O."/>
            <person name="Meyerdierks A."/>
            <person name="Storesund J.E."/>
            <person name="Kallscheuer N."/>
            <person name="Luecker S."/>
            <person name="Lage O.M."/>
            <person name="Pohl T."/>
            <person name="Merkel B.J."/>
            <person name="Hornburger P."/>
            <person name="Mueller R.-W."/>
            <person name="Bruemmer F."/>
            <person name="Labrenz M."/>
            <person name="Spormann A.M."/>
            <person name="Op Den Camp H."/>
            <person name="Overmann J."/>
            <person name="Amann R."/>
            <person name="Jetten M.S.M."/>
            <person name="Mascher T."/>
            <person name="Medema M.H."/>
            <person name="Devos D.P."/>
            <person name="Kaster A.-K."/>
            <person name="Ovreas L."/>
            <person name="Rohde M."/>
            <person name="Galperin M.Y."/>
            <person name="Jogler C."/>
        </authorList>
    </citation>
    <scope>NUCLEOTIDE SEQUENCE [LARGE SCALE GENOMIC DNA]</scope>
    <source>
        <strain evidence="2 3">CA85</strain>
    </source>
</reference>
<evidence type="ECO:0000256" key="1">
    <source>
        <dbReference type="SAM" id="Phobius"/>
    </source>
</evidence>
<gene>
    <name evidence="2" type="ORF">CA85_13960</name>
</gene>
<feature type="transmembrane region" description="Helical" evidence="1">
    <location>
        <begin position="163"/>
        <end position="187"/>
    </location>
</feature>
<evidence type="ECO:0000313" key="2">
    <source>
        <dbReference type="EMBL" id="TWT72935.1"/>
    </source>
</evidence>
<keyword evidence="1" id="KW-0472">Membrane</keyword>
<feature type="transmembrane region" description="Helical" evidence="1">
    <location>
        <begin position="388"/>
        <end position="404"/>
    </location>
</feature>
<dbReference type="EMBL" id="SJPK01000003">
    <property type="protein sequence ID" value="TWT72935.1"/>
    <property type="molecule type" value="Genomic_DNA"/>
</dbReference>
<organism evidence="2 3">
    <name type="scientific">Allorhodopirellula solitaria</name>
    <dbReference type="NCBI Taxonomy" id="2527987"/>
    <lineage>
        <taxon>Bacteria</taxon>
        <taxon>Pseudomonadati</taxon>
        <taxon>Planctomycetota</taxon>
        <taxon>Planctomycetia</taxon>
        <taxon>Pirellulales</taxon>
        <taxon>Pirellulaceae</taxon>
        <taxon>Allorhodopirellula</taxon>
    </lineage>
</organism>
<dbReference type="AlphaFoldDB" id="A0A5C5YF23"/>
<proteinExistence type="predicted"/>
<protein>
    <recommendedName>
        <fullName evidence="4">Oligosaccharide repeat unit polymerase</fullName>
    </recommendedName>
</protein>
<feature type="transmembrane region" description="Helical" evidence="1">
    <location>
        <begin position="410"/>
        <end position="428"/>
    </location>
</feature>
<keyword evidence="1" id="KW-0812">Transmembrane</keyword>
<feature type="transmembrane region" description="Helical" evidence="1">
    <location>
        <begin position="13"/>
        <end position="31"/>
    </location>
</feature>
<sequence length="450" mass="51486">MTTYIEALFHQSFAYYAVVALFVVLLAEAASKSRELRWLYACFVYLTICLWYLIDPVYRSGEYAYVSNEDFTLAFVQVGIFLVVFRGLFELVLPPTPTRSLRAFDPRMLDHAGVTKVVVIAWLALLAIGMYRVNFQFRAALFPIEGRHIWGTHMWARPRIGGAFSFLVSVADYTYMFICSMFGMIAVATLRPNVRRWMIALMLLTWPMFVLEGSRHKVLIVAMPAAFSLLLLKSWSRQKQITFVVVSLLVVNFLMLIAVTYRNVGYAEYFTSERDRKMTHFGLNMTEELMYLNRYQQHGAMDVEWGYNYFANAVNLVPRVLWPGKPQVGMKYAALRVGMYRGQTAATISHGIIGQGVTNFGRWLGPAAPAIILLAFGYWVCRLPEQGMPFLRACLVLACFTALPNFGRDITLFTFWPVIFGTLGIFAYERYFADPRVFASPVEHSREHVV</sequence>
<feature type="transmembrane region" description="Helical" evidence="1">
    <location>
        <begin position="114"/>
        <end position="133"/>
    </location>
</feature>
<name>A0A5C5YF23_9BACT</name>
<feature type="transmembrane region" description="Helical" evidence="1">
    <location>
        <begin position="363"/>
        <end position="381"/>
    </location>
</feature>
<feature type="transmembrane region" description="Helical" evidence="1">
    <location>
        <begin position="74"/>
        <end position="93"/>
    </location>
</feature>
<feature type="transmembrane region" description="Helical" evidence="1">
    <location>
        <begin position="38"/>
        <end position="54"/>
    </location>
</feature>
<keyword evidence="3" id="KW-1185">Reference proteome</keyword>
<comment type="caution">
    <text evidence="2">The sequence shown here is derived from an EMBL/GenBank/DDBJ whole genome shotgun (WGS) entry which is preliminary data.</text>
</comment>
<accession>A0A5C5YF23</accession>
<feature type="transmembrane region" description="Helical" evidence="1">
    <location>
        <begin position="217"/>
        <end position="235"/>
    </location>
</feature>
<feature type="transmembrane region" description="Helical" evidence="1">
    <location>
        <begin position="242"/>
        <end position="261"/>
    </location>
</feature>
<dbReference type="OrthoDB" id="241931at2"/>
<dbReference type="RefSeq" id="WP_146390537.1">
    <property type="nucleotide sequence ID" value="NZ_SJPK01000003.1"/>
</dbReference>
<keyword evidence="1" id="KW-1133">Transmembrane helix</keyword>
<dbReference type="Proteomes" id="UP000318053">
    <property type="component" value="Unassembled WGS sequence"/>
</dbReference>
<evidence type="ECO:0008006" key="4">
    <source>
        <dbReference type="Google" id="ProtNLM"/>
    </source>
</evidence>